<evidence type="ECO:0000313" key="1">
    <source>
        <dbReference type="EMBL" id="KAA0154283.1"/>
    </source>
</evidence>
<proteinExistence type="predicted"/>
<accession>A0A5A8CMC6</accession>
<evidence type="ECO:0000313" key="6">
    <source>
        <dbReference type="Proteomes" id="UP000325113"/>
    </source>
</evidence>
<name>A0A5A8CMC6_CAFRO</name>
<evidence type="ECO:0000313" key="2">
    <source>
        <dbReference type="EMBL" id="KAA0159068.1"/>
    </source>
</evidence>
<dbReference type="Proteomes" id="UP000325113">
    <property type="component" value="Unassembled WGS sequence"/>
</dbReference>
<dbReference type="EMBL" id="VLTN01000012">
    <property type="protein sequence ID" value="KAA0154283.1"/>
    <property type="molecule type" value="Genomic_DNA"/>
</dbReference>
<dbReference type="EMBL" id="VLTM01000058">
    <property type="protein sequence ID" value="KAA0159068.1"/>
    <property type="molecule type" value="Genomic_DNA"/>
</dbReference>
<sequence length="270" mass="28100">MASVPGIVSSALGQLPAREDWLSQATLSSPGAVVPKLTSLLSTKDATLVLLQYSLMRNAELTRVGGKLIDPSESVLANVQRYFVEVSPSVVKQYCVRVAQILAAQAVAEKNPSFGTMVCANSSTESARLWQETLAAGGGSFSDRLDVAGRVFVISLASGSVQYAAMWAVNVSLVAGRRAYGSLRRRFLLQALTDAASRVDKAKAAAKLAKHDEETPPWSSVATEATVGGRRMAVTVLVASAGAALGSVVYPGTGAYILGLVGSIVGMAIV</sequence>
<dbReference type="AlphaFoldDB" id="A0A5A8CMC6"/>
<evidence type="ECO:0000313" key="4">
    <source>
        <dbReference type="Proteomes" id="UP000322899"/>
    </source>
</evidence>
<evidence type="ECO:0000313" key="3">
    <source>
        <dbReference type="EMBL" id="KAA0163907.1"/>
    </source>
</evidence>
<organism evidence="1 5">
    <name type="scientific">Cafeteria roenbergensis</name>
    <name type="common">Marine flagellate</name>
    <dbReference type="NCBI Taxonomy" id="33653"/>
    <lineage>
        <taxon>Eukaryota</taxon>
        <taxon>Sar</taxon>
        <taxon>Stramenopiles</taxon>
        <taxon>Bigyra</taxon>
        <taxon>Opalozoa</taxon>
        <taxon>Bicosoecida</taxon>
        <taxon>Cafeteriaceae</taxon>
        <taxon>Cafeteria</taxon>
    </lineage>
</organism>
<comment type="caution">
    <text evidence="1">The sequence shown here is derived from an EMBL/GenBank/DDBJ whole genome shotgun (WGS) entry which is preliminary data.</text>
</comment>
<gene>
    <name evidence="3" type="ORF">FNF27_07865</name>
    <name evidence="1" type="ORF">FNF29_02503</name>
    <name evidence="2" type="ORF">FNF31_05020</name>
</gene>
<reference evidence="4 5" key="1">
    <citation type="submission" date="2019-07" db="EMBL/GenBank/DDBJ databases">
        <title>Genomes of Cafeteria roenbergensis.</title>
        <authorList>
            <person name="Fischer M.G."/>
            <person name="Hackl T."/>
            <person name="Roman M."/>
        </authorList>
    </citation>
    <scope>NUCLEOTIDE SEQUENCE [LARGE SCALE GENOMIC DNA]</scope>
    <source>
        <strain evidence="1 5">BVI</strain>
        <strain evidence="2 6">Cflag</strain>
        <strain evidence="3 4">E4-10P</strain>
    </source>
</reference>
<protein>
    <submittedName>
        <fullName evidence="1">Uncharacterized protein</fullName>
    </submittedName>
</protein>
<dbReference type="EMBL" id="VLTO01000107">
    <property type="protein sequence ID" value="KAA0163907.1"/>
    <property type="molecule type" value="Genomic_DNA"/>
</dbReference>
<dbReference type="Proteomes" id="UP000322899">
    <property type="component" value="Unassembled WGS sequence"/>
</dbReference>
<evidence type="ECO:0000313" key="5">
    <source>
        <dbReference type="Proteomes" id="UP000323011"/>
    </source>
</evidence>
<dbReference type="Proteomes" id="UP000323011">
    <property type="component" value="Unassembled WGS sequence"/>
</dbReference>
<keyword evidence="5" id="KW-1185">Reference proteome</keyword>